<reference evidence="4 5" key="1">
    <citation type="submission" date="2018-07" db="EMBL/GenBank/DDBJ databases">
        <title>Genomic Encyclopedia of Type Strains, Phase IV (KMG-IV): sequencing the most valuable type-strain genomes for metagenomic binning, comparative biology and taxonomic classification.</title>
        <authorList>
            <person name="Goeker M."/>
        </authorList>
    </citation>
    <scope>NUCLEOTIDE SEQUENCE [LARGE SCALE GENOMIC DNA]</scope>
    <source>
        <strain evidence="4 5">DSM 4134</strain>
    </source>
</reference>
<protein>
    <submittedName>
        <fullName evidence="4">Sialate O-acetylesterase</fullName>
    </submittedName>
</protein>
<keyword evidence="5" id="KW-1185">Reference proteome</keyword>
<feature type="chain" id="PRO_5017583117" evidence="2">
    <location>
        <begin position="20"/>
        <end position="507"/>
    </location>
</feature>
<name>A0A3D9L4X6_MARFU</name>
<dbReference type="PANTHER" id="PTHR22901">
    <property type="entry name" value="SIALATE O-ACETYLESTERASE"/>
    <property type="match status" value="1"/>
</dbReference>
<sequence length="507" mass="57109">MKQTISYVILLALAFTSLGQELEVASIFTDHMVLQREKEVPVWGKSAPREKVTVSFAGQTLKTKAGKDGRWMVRLSPMKASLEGRDLVVSGRQEVVISDVLVGEVWICSGQSNMQFNANKSPEVRGLIPYAQNIRTFEVTRTVGLQEQEKVIGQWQEIHPSSAVAFSFAYFLQELAEVPVGIVLTAWGSSSIEAWMPRSMTGEVPHFKTIMEEFDADTATAKRVQEIVAKGKSRTGKEDVFLRRQPNILYNAMMHPLIPFANRGLVWCQGERNTRYLSGMPEVDEKNWFHRVCGMEEYGDVLKKWVQTYRQRWADEQMHFLVVMLPGFGKGTEAKKEIDPESPTEPSWAWMRESQSKVLELPNTSLINTIDLGEALDIHPADKLPIGQRGALLAAKRALNLKVPADGPVMQKVEQREGQLVVYFDDANRLKTTNGRKPSGFWIADESKNWVEAQAKIEGNRVVLSATEIGSPKYVRYAFAGKPKVNLVNEYGLPVYPFRTDDGEWGQ</sequence>
<dbReference type="EMBL" id="QREG01000006">
    <property type="protein sequence ID" value="REE00142.1"/>
    <property type="molecule type" value="Genomic_DNA"/>
</dbReference>
<organism evidence="4 5">
    <name type="scientific">Marinoscillum furvescens DSM 4134</name>
    <dbReference type="NCBI Taxonomy" id="1122208"/>
    <lineage>
        <taxon>Bacteria</taxon>
        <taxon>Pseudomonadati</taxon>
        <taxon>Bacteroidota</taxon>
        <taxon>Cytophagia</taxon>
        <taxon>Cytophagales</taxon>
        <taxon>Reichenbachiellaceae</taxon>
        <taxon>Marinoscillum</taxon>
    </lineage>
</organism>
<comment type="caution">
    <text evidence="4">The sequence shown here is derived from an EMBL/GenBank/DDBJ whole genome shotgun (WGS) entry which is preliminary data.</text>
</comment>
<evidence type="ECO:0000313" key="4">
    <source>
        <dbReference type="EMBL" id="REE00142.1"/>
    </source>
</evidence>
<dbReference type="OrthoDB" id="9816001at2"/>
<dbReference type="Pfam" id="PF03629">
    <property type="entry name" value="SASA"/>
    <property type="match status" value="1"/>
</dbReference>
<keyword evidence="2" id="KW-0732">Signal</keyword>
<gene>
    <name evidence="4" type="ORF">C7460_10681</name>
</gene>
<dbReference type="PANTHER" id="PTHR22901:SF0">
    <property type="entry name" value="SIALATE O-ACETYLESTERASE"/>
    <property type="match status" value="1"/>
</dbReference>
<evidence type="ECO:0000313" key="5">
    <source>
        <dbReference type="Proteomes" id="UP000256779"/>
    </source>
</evidence>
<dbReference type="Proteomes" id="UP000256779">
    <property type="component" value="Unassembled WGS sequence"/>
</dbReference>
<proteinExistence type="predicted"/>
<feature type="signal peptide" evidence="2">
    <location>
        <begin position="1"/>
        <end position="19"/>
    </location>
</feature>
<dbReference type="GO" id="GO:0005975">
    <property type="term" value="P:carbohydrate metabolic process"/>
    <property type="evidence" value="ECO:0007669"/>
    <property type="project" value="TreeGrafter"/>
</dbReference>
<dbReference type="InterPro" id="IPR039329">
    <property type="entry name" value="SIAE"/>
</dbReference>
<keyword evidence="1" id="KW-0378">Hydrolase</keyword>
<evidence type="ECO:0000256" key="2">
    <source>
        <dbReference type="SAM" id="SignalP"/>
    </source>
</evidence>
<dbReference type="GO" id="GO:0001681">
    <property type="term" value="F:sialate O-acetylesterase activity"/>
    <property type="evidence" value="ECO:0007669"/>
    <property type="project" value="InterPro"/>
</dbReference>
<dbReference type="SUPFAM" id="SSF52266">
    <property type="entry name" value="SGNH hydrolase"/>
    <property type="match status" value="1"/>
</dbReference>
<dbReference type="InterPro" id="IPR036514">
    <property type="entry name" value="SGNH_hydro_sf"/>
</dbReference>
<evidence type="ECO:0000259" key="3">
    <source>
        <dbReference type="Pfam" id="PF03629"/>
    </source>
</evidence>
<accession>A0A3D9L4X6</accession>
<dbReference type="InterPro" id="IPR005181">
    <property type="entry name" value="SASA"/>
</dbReference>
<evidence type="ECO:0000256" key="1">
    <source>
        <dbReference type="ARBA" id="ARBA00022801"/>
    </source>
</evidence>
<feature type="domain" description="Sialate O-acetylesterase" evidence="3">
    <location>
        <begin position="104"/>
        <end position="377"/>
    </location>
</feature>
<dbReference type="Gene3D" id="3.40.50.1110">
    <property type="entry name" value="SGNH hydrolase"/>
    <property type="match status" value="1"/>
</dbReference>
<dbReference type="AlphaFoldDB" id="A0A3D9L4X6"/>